<feature type="domain" description="NADPH-dependent FMN reductase-like" evidence="1">
    <location>
        <begin position="1"/>
        <end position="137"/>
    </location>
</feature>
<name>A0A3B0WU73_9ZZZZ</name>
<reference evidence="2" key="1">
    <citation type="submission" date="2018-06" db="EMBL/GenBank/DDBJ databases">
        <authorList>
            <person name="Zhirakovskaya E."/>
        </authorList>
    </citation>
    <scope>NUCLEOTIDE SEQUENCE</scope>
</reference>
<proteinExistence type="predicted"/>
<evidence type="ECO:0000259" key="1">
    <source>
        <dbReference type="Pfam" id="PF03358"/>
    </source>
</evidence>
<dbReference type="GO" id="GO:0005829">
    <property type="term" value="C:cytosol"/>
    <property type="evidence" value="ECO:0007669"/>
    <property type="project" value="TreeGrafter"/>
</dbReference>
<dbReference type="SUPFAM" id="SSF52218">
    <property type="entry name" value="Flavoproteins"/>
    <property type="match status" value="1"/>
</dbReference>
<dbReference type="GO" id="GO:0016491">
    <property type="term" value="F:oxidoreductase activity"/>
    <property type="evidence" value="ECO:0007669"/>
    <property type="project" value="InterPro"/>
</dbReference>
<dbReference type="EMBL" id="UOFD01000079">
    <property type="protein sequence ID" value="VAW54672.1"/>
    <property type="molecule type" value="Genomic_DNA"/>
</dbReference>
<dbReference type="AlphaFoldDB" id="A0A3B0WU73"/>
<protein>
    <recommendedName>
        <fullName evidence="1">NADPH-dependent FMN reductase-like domain-containing protein</fullName>
    </recommendedName>
</protein>
<dbReference type="Gene3D" id="3.40.50.360">
    <property type="match status" value="1"/>
</dbReference>
<gene>
    <name evidence="2" type="ORF">MNBD_GAMMA06-539</name>
</gene>
<sequence>MKILAFAASSSRKSINKQLVSYAGSLLSADKSAAHEVEILDLNDYELPLFSEDREAELGQPQLAKGFLNKIGGSDAVIISFAEHNGSYAAAYKNTFDWASRINPKVFQNKPIIFLATSPGPGGASSVLATAISSAAFFDGEVRASFSLPSFYENFDSEQGRITNEEINAQLLSAVNKLTNP</sequence>
<accession>A0A3B0WU73</accession>
<dbReference type="GO" id="GO:0010181">
    <property type="term" value="F:FMN binding"/>
    <property type="evidence" value="ECO:0007669"/>
    <property type="project" value="TreeGrafter"/>
</dbReference>
<dbReference type="InterPro" id="IPR029039">
    <property type="entry name" value="Flavoprotein-like_sf"/>
</dbReference>
<dbReference type="InterPro" id="IPR005025">
    <property type="entry name" value="FMN_Rdtase-like_dom"/>
</dbReference>
<dbReference type="InterPro" id="IPR050712">
    <property type="entry name" value="NAD(P)H-dep_reductase"/>
</dbReference>
<dbReference type="PANTHER" id="PTHR30543">
    <property type="entry name" value="CHROMATE REDUCTASE"/>
    <property type="match status" value="1"/>
</dbReference>
<organism evidence="2">
    <name type="scientific">hydrothermal vent metagenome</name>
    <dbReference type="NCBI Taxonomy" id="652676"/>
    <lineage>
        <taxon>unclassified sequences</taxon>
        <taxon>metagenomes</taxon>
        <taxon>ecological metagenomes</taxon>
    </lineage>
</organism>
<dbReference type="Pfam" id="PF03358">
    <property type="entry name" value="FMN_red"/>
    <property type="match status" value="1"/>
</dbReference>
<dbReference type="PANTHER" id="PTHR30543:SF21">
    <property type="entry name" value="NAD(P)H-DEPENDENT FMN REDUCTASE LOT6"/>
    <property type="match status" value="1"/>
</dbReference>
<evidence type="ECO:0000313" key="2">
    <source>
        <dbReference type="EMBL" id="VAW54672.1"/>
    </source>
</evidence>